<keyword evidence="2" id="KW-0813">Transport</keyword>
<dbReference type="InterPro" id="IPR050492">
    <property type="entry name" value="Bact_metal-bind_prot9"/>
</dbReference>
<feature type="compositionally biased region" description="Basic and acidic residues" evidence="5">
    <location>
        <begin position="125"/>
        <end position="140"/>
    </location>
</feature>
<keyword evidence="4" id="KW-0175">Coiled coil</keyword>
<dbReference type="PANTHER" id="PTHR42953">
    <property type="entry name" value="HIGH-AFFINITY ZINC UPTAKE SYSTEM PROTEIN ZNUA-RELATED"/>
    <property type="match status" value="1"/>
</dbReference>
<dbReference type="RefSeq" id="WP_089758169.1">
    <property type="nucleotide sequence ID" value="NZ_FNGO01000003.1"/>
</dbReference>
<dbReference type="GO" id="GO:0046872">
    <property type="term" value="F:metal ion binding"/>
    <property type="evidence" value="ECO:0007669"/>
    <property type="project" value="InterPro"/>
</dbReference>
<dbReference type="AlphaFoldDB" id="A0A1G9IRH2"/>
<reference evidence="6 7" key="1">
    <citation type="submission" date="2016-10" db="EMBL/GenBank/DDBJ databases">
        <authorList>
            <person name="de Groot N.N."/>
        </authorList>
    </citation>
    <scope>NUCLEOTIDE SEQUENCE [LARGE SCALE GENOMIC DNA]</scope>
    <source>
        <strain evidence="6 7">SLAS-1</strain>
    </source>
</reference>
<evidence type="ECO:0000313" key="6">
    <source>
        <dbReference type="EMBL" id="SDL27454.1"/>
    </source>
</evidence>
<dbReference type="SUPFAM" id="SSF53807">
    <property type="entry name" value="Helical backbone' metal receptor"/>
    <property type="match status" value="1"/>
</dbReference>
<feature type="region of interest" description="Disordered" evidence="5">
    <location>
        <begin position="125"/>
        <end position="157"/>
    </location>
</feature>
<dbReference type="Proteomes" id="UP000199476">
    <property type="component" value="Unassembled WGS sequence"/>
</dbReference>
<accession>A0A1G9IRH2</accession>
<feature type="compositionally biased region" description="Basic and acidic residues" evidence="5">
    <location>
        <begin position="147"/>
        <end position="157"/>
    </location>
</feature>
<dbReference type="STRING" id="321763.SAMN04488692_10336"/>
<feature type="coiled-coil region" evidence="4">
    <location>
        <begin position="190"/>
        <end position="217"/>
    </location>
</feature>
<comment type="similarity">
    <text evidence="1">Belongs to the bacterial solute-binding protein 9 family.</text>
</comment>
<keyword evidence="3" id="KW-0732">Signal</keyword>
<dbReference type="InterPro" id="IPR006127">
    <property type="entry name" value="ZnuA-like"/>
</dbReference>
<evidence type="ECO:0000256" key="4">
    <source>
        <dbReference type="SAM" id="Coils"/>
    </source>
</evidence>
<name>A0A1G9IRH2_9FIRM</name>
<evidence type="ECO:0000256" key="2">
    <source>
        <dbReference type="ARBA" id="ARBA00022448"/>
    </source>
</evidence>
<dbReference type="Gene3D" id="3.40.50.1980">
    <property type="entry name" value="Nitrogenase molybdenum iron protein domain"/>
    <property type="match status" value="3"/>
</dbReference>
<dbReference type="GO" id="GO:0030001">
    <property type="term" value="P:metal ion transport"/>
    <property type="evidence" value="ECO:0007669"/>
    <property type="project" value="InterPro"/>
</dbReference>
<proteinExistence type="inferred from homology"/>
<dbReference type="OrthoDB" id="9810636at2"/>
<protein>
    <submittedName>
        <fullName evidence="6">Zinc transport system substrate-binding protein</fullName>
    </submittedName>
</protein>
<dbReference type="EMBL" id="FNGO01000003">
    <property type="protein sequence ID" value="SDL27454.1"/>
    <property type="molecule type" value="Genomic_DNA"/>
</dbReference>
<organism evidence="6 7">
    <name type="scientific">Halarsenatibacter silvermanii</name>
    <dbReference type="NCBI Taxonomy" id="321763"/>
    <lineage>
        <taxon>Bacteria</taxon>
        <taxon>Bacillati</taxon>
        <taxon>Bacillota</taxon>
        <taxon>Clostridia</taxon>
        <taxon>Halanaerobiales</taxon>
        <taxon>Halarsenatibacteraceae</taxon>
        <taxon>Halarsenatibacter</taxon>
    </lineage>
</organism>
<gene>
    <name evidence="6" type="ORF">SAMN04488692_10336</name>
</gene>
<dbReference type="PANTHER" id="PTHR42953:SF3">
    <property type="entry name" value="HIGH-AFFINITY ZINC UPTAKE SYSTEM PROTEIN ZNUA"/>
    <property type="match status" value="1"/>
</dbReference>
<keyword evidence="7" id="KW-1185">Reference proteome</keyword>
<evidence type="ECO:0000256" key="1">
    <source>
        <dbReference type="ARBA" id="ARBA00011028"/>
    </source>
</evidence>
<evidence type="ECO:0000256" key="3">
    <source>
        <dbReference type="ARBA" id="ARBA00022729"/>
    </source>
</evidence>
<evidence type="ECO:0000256" key="5">
    <source>
        <dbReference type="SAM" id="MobiDB-lite"/>
    </source>
</evidence>
<sequence length="332" mass="37266">MKKIKILLLVFIFALTMLAFISLPTAAEGDVEEVEVRVSIHPIYAMAERIAGDRLQVEQVAPHGIEIHGFEPSPRQIAELEGADAFIFIGSGLEPWGERAAESLAHEGIEILELAEKVELRPYGEEHDHDHDHDEHGHNNDEDDHDHDEHGHDDHEHGEYDTHIWLDFEIMQETAAEISNLFASLDPEGEEIFQENMEDVQEKLASLDRTYQEELADRTHDDIIVSHAAFGYIADNYGLNQHAVTGLSPHDEPSPRTVSELIETASKTGVDYILMEKLASPETVNVVADEAGLEILQINPGHGLTEEDVEKGRDYFDIMHDNLENLKKALDA</sequence>
<evidence type="ECO:0000313" key="7">
    <source>
        <dbReference type="Proteomes" id="UP000199476"/>
    </source>
</evidence>
<dbReference type="Pfam" id="PF01297">
    <property type="entry name" value="ZnuA"/>
    <property type="match status" value="1"/>
</dbReference>